<accession>A0AAN8VMK2</accession>
<dbReference type="AlphaFoldDB" id="A0AAN8VMK2"/>
<name>A0AAN8VMK2_9MAGN</name>
<evidence type="ECO:0000313" key="3">
    <source>
        <dbReference type="Proteomes" id="UP001370490"/>
    </source>
</evidence>
<feature type="region of interest" description="Disordered" evidence="1">
    <location>
        <begin position="93"/>
        <end position="113"/>
    </location>
</feature>
<dbReference type="EMBL" id="JBAMMX010000008">
    <property type="protein sequence ID" value="KAK6934459.1"/>
    <property type="molecule type" value="Genomic_DNA"/>
</dbReference>
<keyword evidence="3" id="KW-1185">Reference proteome</keyword>
<evidence type="ECO:0000256" key="1">
    <source>
        <dbReference type="SAM" id="MobiDB-lite"/>
    </source>
</evidence>
<proteinExistence type="predicted"/>
<protein>
    <submittedName>
        <fullName evidence="2">Uncharacterized protein</fullName>
    </submittedName>
</protein>
<feature type="compositionally biased region" description="Basic and acidic residues" evidence="1">
    <location>
        <begin position="1"/>
        <end position="10"/>
    </location>
</feature>
<feature type="region of interest" description="Disordered" evidence="1">
    <location>
        <begin position="1"/>
        <end position="33"/>
    </location>
</feature>
<sequence length="113" mass="12798">MGNCIRHESSMDWAGEDWGFSTDSSSSSSKKKMTNIEGDTLLRYKTVSARTTKDQVKVRITKKELQELLHKIEVQGLPLDQVLAQLINGGDRLQTNHHHGSWRPNLQSIPELN</sequence>
<gene>
    <name evidence="2" type="ORF">RJ641_034614</name>
</gene>
<evidence type="ECO:0000313" key="2">
    <source>
        <dbReference type="EMBL" id="KAK6934459.1"/>
    </source>
</evidence>
<comment type="caution">
    <text evidence="2">The sequence shown here is derived from an EMBL/GenBank/DDBJ whole genome shotgun (WGS) entry which is preliminary data.</text>
</comment>
<dbReference type="PANTHER" id="PTHR33647:SF5">
    <property type="entry name" value="OS01G0793900 PROTEIN"/>
    <property type="match status" value="1"/>
</dbReference>
<organism evidence="2 3">
    <name type="scientific">Dillenia turbinata</name>
    <dbReference type="NCBI Taxonomy" id="194707"/>
    <lineage>
        <taxon>Eukaryota</taxon>
        <taxon>Viridiplantae</taxon>
        <taxon>Streptophyta</taxon>
        <taxon>Embryophyta</taxon>
        <taxon>Tracheophyta</taxon>
        <taxon>Spermatophyta</taxon>
        <taxon>Magnoliopsida</taxon>
        <taxon>eudicotyledons</taxon>
        <taxon>Gunneridae</taxon>
        <taxon>Pentapetalae</taxon>
        <taxon>Dilleniales</taxon>
        <taxon>Dilleniaceae</taxon>
        <taxon>Dillenia</taxon>
    </lineage>
</organism>
<feature type="compositionally biased region" description="Polar residues" evidence="1">
    <location>
        <begin position="104"/>
        <end position="113"/>
    </location>
</feature>
<dbReference type="Proteomes" id="UP001370490">
    <property type="component" value="Unassembled WGS sequence"/>
</dbReference>
<reference evidence="2 3" key="1">
    <citation type="submission" date="2023-12" db="EMBL/GenBank/DDBJ databases">
        <title>A high-quality genome assembly for Dillenia turbinata (Dilleniales).</title>
        <authorList>
            <person name="Chanderbali A."/>
        </authorList>
    </citation>
    <scope>NUCLEOTIDE SEQUENCE [LARGE SCALE GENOMIC DNA]</scope>
    <source>
        <strain evidence="2">LSX21</strain>
        <tissue evidence="2">Leaf</tissue>
    </source>
</reference>
<dbReference type="PANTHER" id="PTHR33647">
    <property type="entry name" value="OS01G0793900 PROTEIN"/>
    <property type="match status" value="1"/>
</dbReference>